<dbReference type="RefSeq" id="WP_008190277.1">
    <property type="nucleotide sequence ID" value="NZ_GL890970.1"/>
</dbReference>
<protein>
    <submittedName>
        <fullName evidence="1">Uncharacterized protein</fullName>
    </submittedName>
</protein>
<dbReference type="HOGENOM" id="CLU_3045478_0_0_3"/>
<dbReference type="Proteomes" id="UP000003959">
    <property type="component" value="Unassembled WGS sequence"/>
</dbReference>
<evidence type="ECO:0000313" key="1">
    <source>
        <dbReference type="EMBL" id="EGJ29304.1"/>
    </source>
</evidence>
<reference evidence="2" key="1">
    <citation type="journal article" date="2011" name="Proc. Natl. Acad. Sci. U.S.A.">
        <title>Genomic insights into the physiology and ecology of the marine filamentous cyanobacterium Lyngbya majuscula.</title>
        <authorList>
            <person name="Jones A.C."/>
            <person name="Monroe E.A."/>
            <person name="Podell S."/>
            <person name="Hess W.R."/>
            <person name="Klages S."/>
            <person name="Esquenazi E."/>
            <person name="Niessen S."/>
            <person name="Hoover H."/>
            <person name="Rothmann M."/>
            <person name="Lasken R.S."/>
            <person name="Yates J.R.III."/>
            <person name="Reinhardt R."/>
            <person name="Kube M."/>
            <person name="Burkart M.D."/>
            <person name="Allen E.E."/>
            <person name="Dorrestein P.C."/>
            <person name="Gerwick W.H."/>
            <person name="Gerwick L."/>
        </authorList>
    </citation>
    <scope>NUCLEOTIDE SEQUENCE [LARGE SCALE GENOMIC DNA]</scope>
    <source>
        <strain evidence="2">3L</strain>
    </source>
</reference>
<accession>F4Y212</accession>
<evidence type="ECO:0000313" key="2">
    <source>
        <dbReference type="Proteomes" id="UP000003959"/>
    </source>
</evidence>
<dbReference type="EMBL" id="GL890970">
    <property type="protein sequence ID" value="EGJ29304.1"/>
    <property type="molecule type" value="Genomic_DNA"/>
</dbReference>
<keyword evidence="2" id="KW-1185">Reference proteome</keyword>
<proteinExistence type="predicted"/>
<gene>
    <name evidence="1" type="ORF">LYNGBM3L_67240</name>
</gene>
<organism evidence="1 2">
    <name type="scientific">Moorena producens 3L</name>
    <dbReference type="NCBI Taxonomy" id="489825"/>
    <lineage>
        <taxon>Bacteria</taxon>
        <taxon>Bacillati</taxon>
        <taxon>Cyanobacteriota</taxon>
        <taxon>Cyanophyceae</taxon>
        <taxon>Coleofasciculales</taxon>
        <taxon>Coleofasciculaceae</taxon>
        <taxon>Moorena</taxon>
    </lineage>
</organism>
<sequence>MPLLINDKKRGKREPHKGRFLVSIQPSAVSRQPFANGLFYSKAPIALLEVLRQQ</sequence>
<dbReference type="AlphaFoldDB" id="F4Y212"/>
<name>F4Y212_9CYAN</name>